<dbReference type="EMBL" id="KZ679132">
    <property type="protein sequence ID" value="PTB76373.1"/>
    <property type="molecule type" value="Genomic_DNA"/>
</dbReference>
<organism evidence="2 3">
    <name type="scientific">Trichoderma longibrachiatum ATCC 18648</name>
    <dbReference type="NCBI Taxonomy" id="983965"/>
    <lineage>
        <taxon>Eukaryota</taxon>
        <taxon>Fungi</taxon>
        <taxon>Dikarya</taxon>
        <taxon>Ascomycota</taxon>
        <taxon>Pezizomycotina</taxon>
        <taxon>Sordariomycetes</taxon>
        <taxon>Hypocreomycetidae</taxon>
        <taxon>Hypocreales</taxon>
        <taxon>Hypocreaceae</taxon>
        <taxon>Trichoderma</taxon>
    </lineage>
</organism>
<dbReference type="Proteomes" id="UP000240760">
    <property type="component" value="Unassembled WGS sequence"/>
</dbReference>
<sequence>MHASPPYSQTTHLTRTLYTLPSRASHANQSIPIDTPSKPPQQPGCSSRLIVTQPGKTPIPIAGNLAFANSCPDIPPPSLHPQRRHRHSLALQSVTANPYLGYRGPYQHPQTDINP</sequence>
<accession>A0A2T4C492</accession>
<evidence type="ECO:0000256" key="1">
    <source>
        <dbReference type="SAM" id="MobiDB-lite"/>
    </source>
</evidence>
<gene>
    <name evidence="2" type="ORF">M440DRAFT_1251311</name>
</gene>
<feature type="region of interest" description="Disordered" evidence="1">
    <location>
        <begin position="22"/>
        <end position="49"/>
    </location>
</feature>
<proteinExistence type="predicted"/>
<evidence type="ECO:0000313" key="2">
    <source>
        <dbReference type="EMBL" id="PTB76373.1"/>
    </source>
</evidence>
<keyword evidence="3" id="KW-1185">Reference proteome</keyword>
<evidence type="ECO:0000313" key="3">
    <source>
        <dbReference type="Proteomes" id="UP000240760"/>
    </source>
</evidence>
<name>A0A2T4C492_TRILO</name>
<protein>
    <submittedName>
        <fullName evidence="2">Uncharacterized protein</fullName>
    </submittedName>
</protein>
<reference evidence="2 3" key="1">
    <citation type="submission" date="2016-07" db="EMBL/GenBank/DDBJ databases">
        <title>Multiple horizontal gene transfer events from other fungi enriched the ability of initially mycotrophic Trichoderma (Ascomycota) to feed on dead plant biomass.</title>
        <authorList>
            <consortium name="DOE Joint Genome Institute"/>
            <person name="Aerts A."/>
            <person name="Atanasova L."/>
            <person name="Chenthamara K."/>
            <person name="Zhang J."/>
            <person name="Grujic M."/>
            <person name="Henrissat B."/>
            <person name="Kuo A."/>
            <person name="Salamov A."/>
            <person name="Lipzen A."/>
            <person name="Labutti K."/>
            <person name="Barry K."/>
            <person name="Miao Y."/>
            <person name="Rahimi M.J."/>
            <person name="Shen Q."/>
            <person name="Grigoriev I.V."/>
            <person name="Kubicek C.P."/>
            <person name="Druzhinina I.S."/>
        </authorList>
    </citation>
    <scope>NUCLEOTIDE SEQUENCE [LARGE SCALE GENOMIC DNA]</scope>
    <source>
        <strain evidence="2 3">ATCC 18648</strain>
    </source>
</reference>
<dbReference type="AlphaFoldDB" id="A0A2T4C492"/>